<reference evidence="1 2" key="1">
    <citation type="journal article" date="2016" name="Mol. Biol. Evol.">
        <title>Comparative Genomics of Early-Diverging Mushroom-Forming Fungi Provides Insights into the Origins of Lignocellulose Decay Capabilities.</title>
        <authorList>
            <person name="Nagy L.G."/>
            <person name="Riley R."/>
            <person name="Tritt A."/>
            <person name="Adam C."/>
            <person name="Daum C."/>
            <person name="Floudas D."/>
            <person name="Sun H."/>
            <person name="Yadav J.S."/>
            <person name="Pangilinan J."/>
            <person name="Larsson K.H."/>
            <person name="Matsuura K."/>
            <person name="Barry K."/>
            <person name="Labutti K."/>
            <person name="Kuo R."/>
            <person name="Ohm R.A."/>
            <person name="Bhattacharya S.S."/>
            <person name="Shirouzu T."/>
            <person name="Yoshinaga Y."/>
            <person name="Martin F.M."/>
            <person name="Grigoriev I.V."/>
            <person name="Hibbett D.S."/>
        </authorList>
    </citation>
    <scope>NUCLEOTIDE SEQUENCE [LARGE SCALE GENOMIC DNA]</scope>
    <source>
        <strain evidence="1 2">93-53</strain>
    </source>
</reference>
<dbReference type="GeneID" id="63831198"/>
<dbReference type="Proteomes" id="UP000076871">
    <property type="component" value="Unassembled WGS sequence"/>
</dbReference>
<dbReference type="RefSeq" id="XP_040768778.1">
    <property type="nucleotide sequence ID" value="XM_040914170.1"/>
</dbReference>
<gene>
    <name evidence="1" type="ORF">LAESUDRAFT_809869</name>
</gene>
<dbReference type="EMBL" id="KV427608">
    <property type="protein sequence ID" value="KZT11038.1"/>
    <property type="molecule type" value="Genomic_DNA"/>
</dbReference>
<dbReference type="InParanoid" id="A0A165GZE7"/>
<dbReference type="AlphaFoldDB" id="A0A165GZE7"/>
<sequence length="134" mass="15504">MFGRQPMPEGDDIHYASIPNAKVVIRVWGAGMETSHMYSLDFVDRDTLQHIRRPPSCQLYSIQSLDRWWLPRFRCGKVEMAEGLEMYQVFEGDSFMLSVDTDTKVELNIPVRPLHVKPDWLLGTTTIAFKRSVT</sequence>
<evidence type="ECO:0000313" key="2">
    <source>
        <dbReference type="Proteomes" id="UP000076871"/>
    </source>
</evidence>
<proteinExistence type="predicted"/>
<name>A0A165GZE7_9APHY</name>
<dbReference type="OrthoDB" id="2628807at2759"/>
<protein>
    <submittedName>
        <fullName evidence="1">Uncharacterized protein</fullName>
    </submittedName>
</protein>
<evidence type="ECO:0000313" key="1">
    <source>
        <dbReference type="EMBL" id="KZT11038.1"/>
    </source>
</evidence>
<accession>A0A165GZE7</accession>
<organism evidence="1 2">
    <name type="scientific">Laetiporus sulphureus 93-53</name>
    <dbReference type="NCBI Taxonomy" id="1314785"/>
    <lineage>
        <taxon>Eukaryota</taxon>
        <taxon>Fungi</taxon>
        <taxon>Dikarya</taxon>
        <taxon>Basidiomycota</taxon>
        <taxon>Agaricomycotina</taxon>
        <taxon>Agaricomycetes</taxon>
        <taxon>Polyporales</taxon>
        <taxon>Laetiporus</taxon>
    </lineage>
</organism>
<keyword evidence="2" id="KW-1185">Reference proteome</keyword>